<sequence length="366" mass="37985">MLHRLVGSRAFLSILGVAVVCLLLAVAGVVYLRPFDKRIDYCATMPDAIGLYVGNDVTLRGIKVGSVTGISNESGAVRVRFTMDADHPLRGKVAAATVSDTLVADRRLAVLSGTGPEWNPDECITETATPKSITQTLDALAELADQLDGGGDPAQRGRIGAAIQAFDTATAGLGPQLNDIITQLAAALRNPDTTVARIGSLIDSLSTLAHSVAGGWGNLRVMLDGLAPVLQLVNNVWDQVVTIVESIVVLLPLLNDITTKYGGPIMDLLDRTVPLLDLAAANVGTLQKLIDMIPVVTGAFRSVTDPESGRVMMSYAPPKVALAQPEAAQICAAINAVAPGRCANAGDGLAAIDLTTLVSGLLGGAR</sequence>
<dbReference type="InterPro" id="IPR003399">
    <property type="entry name" value="Mce/MlaD"/>
</dbReference>
<feature type="transmembrane region" description="Helical" evidence="1">
    <location>
        <begin position="12"/>
        <end position="32"/>
    </location>
</feature>
<dbReference type="EMBL" id="VBUT01000002">
    <property type="protein sequence ID" value="TLF80784.1"/>
    <property type="molecule type" value="Genomic_DNA"/>
</dbReference>
<dbReference type="InterPro" id="IPR052336">
    <property type="entry name" value="MlaD_Phospholipid_Transporter"/>
</dbReference>
<comment type="caution">
    <text evidence="3">The sequence shown here is derived from an EMBL/GenBank/DDBJ whole genome shotgun (WGS) entry which is preliminary data.</text>
</comment>
<dbReference type="RefSeq" id="WP_138446435.1">
    <property type="nucleotide sequence ID" value="NZ_VBUT01000002.1"/>
</dbReference>
<dbReference type="Pfam" id="PF02470">
    <property type="entry name" value="MlaD"/>
    <property type="match status" value="1"/>
</dbReference>
<evidence type="ECO:0000256" key="1">
    <source>
        <dbReference type="SAM" id="Phobius"/>
    </source>
</evidence>
<keyword evidence="1" id="KW-1133">Transmembrane helix</keyword>
<dbReference type="AlphaFoldDB" id="A0A5R8NWW7"/>
<keyword evidence="1" id="KW-0812">Transmembrane</keyword>
<name>A0A5R8NWW7_9NOCA</name>
<evidence type="ECO:0000313" key="4">
    <source>
        <dbReference type="Proteomes" id="UP000306378"/>
    </source>
</evidence>
<evidence type="ECO:0000259" key="2">
    <source>
        <dbReference type="Pfam" id="PF02470"/>
    </source>
</evidence>
<organism evidence="3 4">
    <name type="scientific">Nocardia cyriacigeorgica</name>
    <dbReference type="NCBI Taxonomy" id="135487"/>
    <lineage>
        <taxon>Bacteria</taxon>
        <taxon>Bacillati</taxon>
        <taxon>Actinomycetota</taxon>
        <taxon>Actinomycetes</taxon>
        <taxon>Mycobacteriales</taxon>
        <taxon>Nocardiaceae</taxon>
        <taxon>Nocardia</taxon>
    </lineage>
</organism>
<reference evidence="3 4" key="1">
    <citation type="submission" date="2019-05" db="EMBL/GenBank/DDBJ databases">
        <title>Genomes sequences of two Nocardia cyriacigeorgica environmental isolates, type strains Nocardia asteroides ATCC 19247 and Nocardia cyriacigeorgica DSM 44484.</title>
        <authorList>
            <person name="Vautrin F."/>
            <person name="Bergeron E."/>
            <person name="Dubost A."/>
            <person name="Abrouk D."/>
            <person name="Rodriguez Nava V."/>
            <person name="Pujic P."/>
        </authorList>
    </citation>
    <scope>NUCLEOTIDE SEQUENCE [LARGE SCALE GENOMIC DNA]</scope>
    <source>
        <strain evidence="3 4">EML 446</strain>
    </source>
</reference>
<keyword evidence="1" id="KW-0472">Membrane</keyword>
<protein>
    <submittedName>
        <fullName evidence="3">MCE family protein</fullName>
    </submittedName>
</protein>
<gene>
    <name evidence="3" type="ORF">FEK34_03525</name>
</gene>
<feature type="domain" description="Mce/MlaD" evidence="2">
    <location>
        <begin position="40"/>
        <end position="110"/>
    </location>
</feature>
<dbReference type="Proteomes" id="UP000306378">
    <property type="component" value="Unassembled WGS sequence"/>
</dbReference>
<dbReference type="PANTHER" id="PTHR33371:SF4">
    <property type="entry name" value="INTERMEMBRANE PHOSPHOLIPID TRANSPORT SYSTEM BINDING PROTEIN MLAD"/>
    <property type="match status" value="1"/>
</dbReference>
<accession>A0A5R8NWW7</accession>
<evidence type="ECO:0000313" key="3">
    <source>
        <dbReference type="EMBL" id="TLF80784.1"/>
    </source>
</evidence>
<proteinExistence type="predicted"/>
<dbReference type="PANTHER" id="PTHR33371">
    <property type="entry name" value="INTERMEMBRANE PHOSPHOLIPID TRANSPORT SYSTEM BINDING PROTEIN MLAD-RELATED"/>
    <property type="match status" value="1"/>
</dbReference>